<dbReference type="KEGG" id="mos:AXE82_11475"/>
<dbReference type="EMBL" id="UGPY01000003">
    <property type="protein sequence ID" value="STZ04841.1"/>
    <property type="molecule type" value="Genomic_DNA"/>
</dbReference>
<evidence type="ECO:0000313" key="2">
    <source>
        <dbReference type="EMBL" id="ATR79587.1"/>
    </source>
</evidence>
<keyword evidence="1" id="KW-0472">Membrane</keyword>
<dbReference type="InterPro" id="IPR006750">
    <property type="entry name" value="YdcZ"/>
</dbReference>
<dbReference type="Proteomes" id="UP000229340">
    <property type="component" value="Plasmid pNP7-1"/>
</dbReference>
<gene>
    <name evidence="3" type="ORF">NCTC10465_02296</name>
    <name evidence="2" type="ORF">NP7_09455</name>
</gene>
<name>A0A109WCG6_FAUOS</name>
<reference evidence="2" key="2">
    <citation type="journal article" date="2018" name="Genome Announc.">
        <title>Complete Genome Sequences of Three Moraxella osloensis Strains Isolated from Human Skin.</title>
        <authorList>
            <person name="Lim J.Y."/>
            <person name="Hwang I."/>
            <person name="Ganzorig M."/>
            <person name="Huang S.L."/>
            <person name="Cho G.S."/>
            <person name="Franz C.M.A.P."/>
            <person name="Lee K."/>
        </authorList>
    </citation>
    <scope>NUCLEOTIDE SEQUENCE</scope>
    <source>
        <strain evidence="2">NP7</strain>
        <plasmid evidence="2">pNP7-1</plasmid>
    </source>
</reference>
<feature type="transmembrane region" description="Helical" evidence="1">
    <location>
        <begin position="39"/>
        <end position="59"/>
    </location>
</feature>
<feature type="transmembrane region" description="Helical" evidence="1">
    <location>
        <begin position="101"/>
        <end position="122"/>
    </location>
</feature>
<keyword evidence="1" id="KW-1133">Transmembrane helix</keyword>
<geneLocation type="plasmid" evidence="2">
    <name>pNP7-1</name>
</geneLocation>
<dbReference type="EMBL" id="CP024444">
    <property type="protein sequence ID" value="ATR79587.1"/>
    <property type="molecule type" value="Genomic_DNA"/>
</dbReference>
<evidence type="ECO:0000313" key="4">
    <source>
        <dbReference type="Proteomes" id="UP000229340"/>
    </source>
</evidence>
<evidence type="ECO:0000313" key="3">
    <source>
        <dbReference type="EMBL" id="STZ04841.1"/>
    </source>
</evidence>
<reference evidence="3 5" key="4">
    <citation type="submission" date="2018-06" db="EMBL/GenBank/DDBJ databases">
        <authorList>
            <consortium name="Pathogen Informatics"/>
            <person name="Doyle S."/>
        </authorList>
    </citation>
    <scope>NUCLEOTIDE SEQUENCE [LARGE SCALE GENOMIC DNA]</scope>
    <source>
        <strain evidence="3 5">NCTC10465</strain>
    </source>
</reference>
<evidence type="ECO:0000313" key="5">
    <source>
        <dbReference type="Proteomes" id="UP000255230"/>
    </source>
</evidence>
<feature type="transmembrane region" description="Helical" evidence="1">
    <location>
        <begin position="6"/>
        <end position="27"/>
    </location>
</feature>
<feature type="transmembrane region" description="Helical" evidence="1">
    <location>
        <begin position="128"/>
        <end position="148"/>
    </location>
</feature>
<geneLocation type="plasmid" evidence="4">
    <name>pnp7-1</name>
</geneLocation>
<dbReference type="PANTHER" id="PTHR34821:SF2">
    <property type="entry name" value="INNER MEMBRANE PROTEIN YDCZ"/>
    <property type="match status" value="1"/>
</dbReference>
<accession>A0A109WCG6</accession>
<reference evidence="4" key="1">
    <citation type="submission" date="2017-10" db="EMBL/GenBank/DDBJ databases">
        <title>Complete genome sequence of Moraxella osloensis NP7 isolated from human skin.</title>
        <authorList>
            <person name="Lee K."/>
            <person name="Lim J.Y."/>
            <person name="Hwang I."/>
        </authorList>
    </citation>
    <scope>NUCLEOTIDE SEQUENCE [LARGE SCALE GENOMIC DNA]</scope>
    <source>
        <strain evidence="4">NP7</strain>
        <plasmid evidence="4">pnp7-1</plasmid>
    </source>
</reference>
<sequence length="152" mass="16527">MNILPYILISLLGGAIVPLQLAIVNAFQKTTQASQIQSTFYLYVGGTIASFIISCISMGGVKPPHAEAASWWMWLPGFLGSFYILFMFISAPKIGSGNTLLWVFLGQMYFALIIGKLGLFGLDPKPINFYKMLGLAVVTIGGIIMIVGENKK</sequence>
<dbReference type="Proteomes" id="UP000255230">
    <property type="component" value="Unassembled WGS sequence"/>
</dbReference>
<organism evidence="3 5">
    <name type="scientific">Faucicola osloensis</name>
    <name type="common">Moraxella osloensis</name>
    <dbReference type="NCBI Taxonomy" id="34062"/>
    <lineage>
        <taxon>Bacteria</taxon>
        <taxon>Pseudomonadati</taxon>
        <taxon>Pseudomonadota</taxon>
        <taxon>Gammaproteobacteria</taxon>
        <taxon>Moraxellales</taxon>
        <taxon>Moraxellaceae</taxon>
        <taxon>Faucicola</taxon>
    </lineage>
</organism>
<dbReference type="GeneID" id="35779418"/>
<keyword evidence="2" id="KW-0614">Plasmid</keyword>
<dbReference type="GO" id="GO:0005886">
    <property type="term" value="C:plasma membrane"/>
    <property type="evidence" value="ECO:0007669"/>
    <property type="project" value="TreeGrafter"/>
</dbReference>
<protein>
    <submittedName>
        <fullName evidence="2">EamA-like transporter family protein</fullName>
    </submittedName>
</protein>
<reference evidence="2" key="3">
    <citation type="journal article" date="2018" name="Misainmurhag Hoiji">
        <title>Complete genome sequence of multidrug-resistant Moraxella osloensis NP7 with multiple plasmids isolated from human skin.</title>
        <authorList>
            <person name="Ganzorig M."/>
            <person name="Lim J.Y."/>
            <person name="Hwang I."/>
            <person name="Lee K."/>
        </authorList>
    </citation>
    <scope>NUCLEOTIDE SEQUENCE</scope>
    <source>
        <strain evidence="2">NP7</strain>
        <plasmid evidence="2">pNP7-1</plasmid>
    </source>
</reference>
<dbReference type="PANTHER" id="PTHR34821">
    <property type="entry name" value="INNER MEMBRANE PROTEIN YDCZ"/>
    <property type="match status" value="1"/>
</dbReference>
<dbReference type="AlphaFoldDB" id="A0A109WCG6"/>
<evidence type="ECO:0000256" key="1">
    <source>
        <dbReference type="SAM" id="Phobius"/>
    </source>
</evidence>
<dbReference type="Pfam" id="PF04657">
    <property type="entry name" value="DMT_YdcZ"/>
    <property type="match status" value="1"/>
</dbReference>
<proteinExistence type="predicted"/>
<keyword evidence="5" id="KW-1185">Reference proteome</keyword>
<dbReference type="RefSeq" id="WP_062335155.1">
    <property type="nucleotide sequence ID" value="NZ_CP014236.1"/>
</dbReference>
<feature type="transmembrane region" description="Helical" evidence="1">
    <location>
        <begin position="71"/>
        <end position="89"/>
    </location>
</feature>
<keyword evidence="1" id="KW-0812">Transmembrane</keyword>